<dbReference type="Pfam" id="PF02893">
    <property type="entry name" value="GRAM"/>
    <property type="match status" value="1"/>
</dbReference>
<sequence>MLAELSAEDTVEMEGFASLNTGKNTVYGKLFLTDKKVIFTTDKKSGQFDQIQITYDHISQVVKQENSGLFKNDQIKITTSDGNQYDFSLEEAAKWQKQINDRLK</sequence>
<keyword evidence="3" id="KW-1185">Reference proteome</keyword>
<organism evidence="2 3">
    <name type="scientific">Persicobacter diffluens</name>
    <dbReference type="NCBI Taxonomy" id="981"/>
    <lineage>
        <taxon>Bacteria</taxon>
        <taxon>Pseudomonadati</taxon>
        <taxon>Bacteroidota</taxon>
        <taxon>Cytophagia</taxon>
        <taxon>Cytophagales</taxon>
        <taxon>Persicobacteraceae</taxon>
        <taxon>Persicobacter</taxon>
    </lineage>
</organism>
<proteinExistence type="predicted"/>
<dbReference type="InterPro" id="IPR004182">
    <property type="entry name" value="GRAM"/>
</dbReference>
<dbReference type="RefSeq" id="WP_338237791.1">
    <property type="nucleotide sequence ID" value="NZ_BQKE01000002.1"/>
</dbReference>
<gene>
    <name evidence="2" type="ORF">PEDI_30670</name>
</gene>
<evidence type="ECO:0000313" key="3">
    <source>
        <dbReference type="Proteomes" id="UP001310022"/>
    </source>
</evidence>
<name>A0AAN5AK69_9BACT</name>
<reference evidence="2 3" key="1">
    <citation type="submission" date="2021-12" db="EMBL/GenBank/DDBJ databases">
        <title>Genome sequencing of bacteria with rrn-lacking chromosome and rrn-plasmid.</title>
        <authorList>
            <person name="Anda M."/>
            <person name="Iwasaki W."/>
        </authorList>
    </citation>
    <scope>NUCLEOTIDE SEQUENCE [LARGE SCALE GENOMIC DNA]</scope>
    <source>
        <strain evidence="2 3">NBRC 15940</strain>
    </source>
</reference>
<comment type="caution">
    <text evidence="2">The sequence shown here is derived from an EMBL/GenBank/DDBJ whole genome shotgun (WGS) entry which is preliminary data.</text>
</comment>
<dbReference type="Proteomes" id="UP001310022">
    <property type="component" value="Unassembled WGS sequence"/>
</dbReference>
<protein>
    <recommendedName>
        <fullName evidence="1">GRAM domain-containing protein</fullName>
    </recommendedName>
</protein>
<dbReference type="Gene3D" id="2.30.29.30">
    <property type="entry name" value="Pleckstrin-homology domain (PH domain)/Phosphotyrosine-binding domain (PTB)"/>
    <property type="match status" value="1"/>
</dbReference>
<accession>A0AAN5AK69</accession>
<dbReference type="AlphaFoldDB" id="A0AAN5AK69"/>
<dbReference type="EMBL" id="BQKE01000002">
    <property type="protein sequence ID" value="GJM62515.1"/>
    <property type="molecule type" value="Genomic_DNA"/>
</dbReference>
<evidence type="ECO:0000313" key="2">
    <source>
        <dbReference type="EMBL" id="GJM62515.1"/>
    </source>
</evidence>
<feature type="domain" description="GRAM" evidence="1">
    <location>
        <begin position="5"/>
        <end position="93"/>
    </location>
</feature>
<evidence type="ECO:0000259" key="1">
    <source>
        <dbReference type="Pfam" id="PF02893"/>
    </source>
</evidence>
<dbReference type="InterPro" id="IPR011993">
    <property type="entry name" value="PH-like_dom_sf"/>
</dbReference>